<protein>
    <submittedName>
        <fullName evidence="5">GntR domain protein</fullName>
    </submittedName>
</protein>
<dbReference type="Gene3D" id="1.20.120.530">
    <property type="entry name" value="GntR ligand-binding domain-like"/>
    <property type="match status" value="1"/>
</dbReference>
<dbReference type="SMART" id="SM00895">
    <property type="entry name" value="FCD"/>
    <property type="match status" value="1"/>
</dbReference>
<organism evidence="5">
    <name type="scientific">uncultured spirochete</name>
    <dbReference type="NCBI Taxonomy" id="156406"/>
    <lineage>
        <taxon>Bacteria</taxon>
        <taxon>Pseudomonadati</taxon>
        <taxon>Spirochaetota</taxon>
        <taxon>Spirochaetia</taxon>
        <taxon>Spirochaetales</taxon>
        <taxon>environmental samples</taxon>
    </lineage>
</organism>
<dbReference type="Gene3D" id="1.10.10.10">
    <property type="entry name" value="Winged helix-like DNA-binding domain superfamily/Winged helix DNA-binding domain"/>
    <property type="match status" value="1"/>
</dbReference>
<dbReference type="Pfam" id="PF00392">
    <property type="entry name" value="GntR"/>
    <property type="match status" value="1"/>
</dbReference>
<sequence length="235" mass="26233">MTRNIIRIDRVSISDQVAKQLQSLITSGEFKVGDRLPTENELCAQFGVGRSTVREALRVLVAMGMIRIQPGKGAFVAKDEDNSFDAIKYWFTEKHAELSELIEVRMAIEPLAVRLAIQRASPESIRQIQEIHNAFKAAAQQKDHIELAILDESFHNAIIYASGNSLLIKIGKLIADAMKEFRARSFAVSENISHATIPHEKIIEAILKKDENAGVAAMMSHLEISKEDMEKVVNI</sequence>
<keyword evidence="3" id="KW-0804">Transcription</keyword>
<dbReference type="InterPro" id="IPR000524">
    <property type="entry name" value="Tscrpt_reg_HTH_GntR"/>
</dbReference>
<dbReference type="InterPro" id="IPR008920">
    <property type="entry name" value="TF_FadR/GntR_C"/>
</dbReference>
<dbReference type="PROSITE" id="PS50949">
    <property type="entry name" value="HTH_GNTR"/>
    <property type="match status" value="1"/>
</dbReference>
<dbReference type="Pfam" id="PF07729">
    <property type="entry name" value="FCD"/>
    <property type="match status" value="1"/>
</dbReference>
<dbReference type="SMART" id="SM00345">
    <property type="entry name" value="HTH_GNTR"/>
    <property type="match status" value="1"/>
</dbReference>
<evidence type="ECO:0000259" key="4">
    <source>
        <dbReference type="PROSITE" id="PS50949"/>
    </source>
</evidence>
<dbReference type="PANTHER" id="PTHR43537:SF5">
    <property type="entry name" value="UXU OPERON TRANSCRIPTIONAL REGULATOR"/>
    <property type="match status" value="1"/>
</dbReference>
<dbReference type="SUPFAM" id="SSF48008">
    <property type="entry name" value="GntR ligand-binding domain-like"/>
    <property type="match status" value="1"/>
</dbReference>
<dbReference type="SUPFAM" id="SSF46785">
    <property type="entry name" value="Winged helix' DNA-binding domain"/>
    <property type="match status" value="1"/>
</dbReference>
<reference evidence="5" key="1">
    <citation type="submission" date="2017-02" db="EMBL/GenBank/DDBJ databases">
        <authorList>
            <person name="Regsiter A."/>
            <person name="William W."/>
        </authorList>
    </citation>
    <scope>NUCLEOTIDE SEQUENCE</scope>
    <source>
        <strain evidence="5">BdmA 4</strain>
    </source>
</reference>
<dbReference type="InterPro" id="IPR011711">
    <property type="entry name" value="GntR_C"/>
</dbReference>
<evidence type="ECO:0000256" key="2">
    <source>
        <dbReference type="ARBA" id="ARBA00023125"/>
    </source>
</evidence>
<evidence type="ECO:0000256" key="3">
    <source>
        <dbReference type="ARBA" id="ARBA00023163"/>
    </source>
</evidence>
<dbReference type="GO" id="GO:0003677">
    <property type="term" value="F:DNA binding"/>
    <property type="evidence" value="ECO:0007669"/>
    <property type="project" value="UniProtKB-KW"/>
</dbReference>
<dbReference type="CDD" id="cd07377">
    <property type="entry name" value="WHTH_GntR"/>
    <property type="match status" value="1"/>
</dbReference>
<dbReference type="InterPro" id="IPR036390">
    <property type="entry name" value="WH_DNA-bd_sf"/>
</dbReference>
<dbReference type="PANTHER" id="PTHR43537">
    <property type="entry name" value="TRANSCRIPTIONAL REGULATOR, GNTR FAMILY"/>
    <property type="match status" value="1"/>
</dbReference>
<dbReference type="AlphaFoldDB" id="A0A3P3XQ18"/>
<accession>A0A3P3XQ18</accession>
<gene>
    <name evidence="5" type="ORF">SPIRO4BDMA_40721</name>
</gene>
<keyword evidence="2" id="KW-0238">DNA-binding</keyword>
<proteinExistence type="predicted"/>
<dbReference type="PRINTS" id="PR00035">
    <property type="entry name" value="HTHGNTR"/>
</dbReference>
<name>A0A3P3XQ18_9SPIR</name>
<feature type="domain" description="HTH gntR-type" evidence="4">
    <location>
        <begin position="11"/>
        <end position="79"/>
    </location>
</feature>
<evidence type="ECO:0000313" key="5">
    <source>
        <dbReference type="EMBL" id="SLM18149.1"/>
    </source>
</evidence>
<dbReference type="EMBL" id="FWDO01000004">
    <property type="protein sequence ID" value="SLM18149.1"/>
    <property type="molecule type" value="Genomic_DNA"/>
</dbReference>
<dbReference type="GO" id="GO:0003700">
    <property type="term" value="F:DNA-binding transcription factor activity"/>
    <property type="evidence" value="ECO:0007669"/>
    <property type="project" value="InterPro"/>
</dbReference>
<keyword evidence="1" id="KW-0805">Transcription regulation</keyword>
<evidence type="ECO:0000256" key="1">
    <source>
        <dbReference type="ARBA" id="ARBA00023015"/>
    </source>
</evidence>
<dbReference type="InterPro" id="IPR036388">
    <property type="entry name" value="WH-like_DNA-bd_sf"/>
</dbReference>